<keyword evidence="2" id="KW-0812">Transmembrane</keyword>
<dbReference type="AlphaFoldDB" id="A0A0D7BAG8"/>
<keyword evidence="2" id="KW-0472">Membrane</keyword>
<evidence type="ECO:0000256" key="2">
    <source>
        <dbReference type="SAM" id="Phobius"/>
    </source>
</evidence>
<dbReference type="Gene3D" id="1.10.443.10">
    <property type="entry name" value="Intergrase catalytic core"/>
    <property type="match status" value="1"/>
</dbReference>
<protein>
    <submittedName>
        <fullName evidence="3">Uncharacterized protein</fullName>
    </submittedName>
</protein>
<dbReference type="InterPro" id="IPR011010">
    <property type="entry name" value="DNA_brk_join_enz"/>
</dbReference>
<sequence>MPAICVAWIIDKCTLLSFLPPSRAHRILRCDYVQLDGTPRPNSSTPATWATAQKMRAALTFVFGKICGLGTTPWHESELKRGVWLGNPSASPVLSSFMTGLSREKASINMRGEAPTSSRAITADDLQRLHLLNTDPSLKTMPASDPRMRLGGWMVRIMLMALYTICFFCLLRGDEALGLQMQNIDFKKGRDGRQTLWIWLTHRKTNQHGGAS</sequence>
<name>A0A0D7BAG8_9AGAR</name>
<proteinExistence type="predicted"/>
<keyword evidence="4" id="KW-1185">Reference proteome</keyword>
<gene>
    <name evidence="3" type="ORF">CYLTODRAFT_353777</name>
</gene>
<dbReference type="InterPro" id="IPR013762">
    <property type="entry name" value="Integrase-like_cat_sf"/>
</dbReference>
<reference evidence="3 4" key="1">
    <citation type="journal article" date="2015" name="Fungal Genet. Biol.">
        <title>Evolution of novel wood decay mechanisms in Agaricales revealed by the genome sequences of Fistulina hepatica and Cylindrobasidium torrendii.</title>
        <authorList>
            <person name="Floudas D."/>
            <person name="Held B.W."/>
            <person name="Riley R."/>
            <person name="Nagy L.G."/>
            <person name="Koehler G."/>
            <person name="Ransdell A.S."/>
            <person name="Younus H."/>
            <person name="Chow J."/>
            <person name="Chiniquy J."/>
            <person name="Lipzen A."/>
            <person name="Tritt A."/>
            <person name="Sun H."/>
            <person name="Haridas S."/>
            <person name="LaButti K."/>
            <person name="Ohm R.A."/>
            <person name="Kues U."/>
            <person name="Blanchette R.A."/>
            <person name="Grigoriev I.V."/>
            <person name="Minto R.E."/>
            <person name="Hibbett D.S."/>
        </authorList>
    </citation>
    <scope>NUCLEOTIDE SEQUENCE [LARGE SCALE GENOMIC DNA]</scope>
    <source>
        <strain evidence="3 4">FP15055 ss-10</strain>
    </source>
</reference>
<dbReference type="EMBL" id="KN880533">
    <property type="protein sequence ID" value="KIY67164.1"/>
    <property type="molecule type" value="Genomic_DNA"/>
</dbReference>
<dbReference type="GO" id="GO:0003677">
    <property type="term" value="F:DNA binding"/>
    <property type="evidence" value="ECO:0007669"/>
    <property type="project" value="InterPro"/>
</dbReference>
<dbReference type="GO" id="GO:0006310">
    <property type="term" value="P:DNA recombination"/>
    <property type="evidence" value="ECO:0007669"/>
    <property type="project" value="UniProtKB-KW"/>
</dbReference>
<dbReference type="Proteomes" id="UP000054007">
    <property type="component" value="Unassembled WGS sequence"/>
</dbReference>
<keyword evidence="2" id="KW-1133">Transmembrane helix</keyword>
<evidence type="ECO:0000313" key="3">
    <source>
        <dbReference type="EMBL" id="KIY67164.1"/>
    </source>
</evidence>
<evidence type="ECO:0000313" key="4">
    <source>
        <dbReference type="Proteomes" id="UP000054007"/>
    </source>
</evidence>
<dbReference type="OrthoDB" id="3163890at2759"/>
<organism evidence="3 4">
    <name type="scientific">Cylindrobasidium torrendii FP15055 ss-10</name>
    <dbReference type="NCBI Taxonomy" id="1314674"/>
    <lineage>
        <taxon>Eukaryota</taxon>
        <taxon>Fungi</taxon>
        <taxon>Dikarya</taxon>
        <taxon>Basidiomycota</taxon>
        <taxon>Agaricomycotina</taxon>
        <taxon>Agaricomycetes</taxon>
        <taxon>Agaricomycetidae</taxon>
        <taxon>Agaricales</taxon>
        <taxon>Marasmiineae</taxon>
        <taxon>Physalacriaceae</taxon>
        <taxon>Cylindrobasidium</taxon>
    </lineage>
</organism>
<accession>A0A0D7BAG8</accession>
<dbReference type="GO" id="GO:0015074">
    <property type="term" value="P:DNA integration"/>
    <property type="evidence" value="ECO:0007669"/>
    <property type="project" value="InterPro"/>
</dbReference>
<keyword evidence="1" id="KW-0233">DNA recombination</keyword>
<dbReference type="SUPFAM" id="SSF56349">
    <property type="entry name" value="DNA breaking-rejoining enzymes"/>
    <property type="match status" value="1"/>
</dbReference>
<feature type="transmembrane region" description="Helical" evidence="2">
    <location>
        <begin position="150"/>
        <end position="171"/>
    </location>
</feature>
<evidence type="ECO:0000256" key="1">
    <source>
        <dbReference type="ARBA" id="ARBA00023172"/>
    </source>
</evidence>